<sequence>YLSLYLNLVSSNKSSVPVKMRLALLNAENKEINKLESETALTTGKSWGYTRFVKREYLLNESHNLLKDDNKSPKMGKTGKRKKIHQEEKVEENEKEEEEDGDDDDHHHDHDDNSSVDVDNKETVSGSAKIYYAYYLHP</sequence>
<feature type="domain" description="MATH" evidence="2">
    <location>
        <begin position="1"/>
        <end position="77"/>
    </location>
</feature>
<feature type="compositionally biased region" description="Acidic residues" evidence="1">
    <location>
        <begin position="89"/>
        <end position="103"/>
    </location>
</feature>
<dbReference type="PROSITE" id="PS50144">
    <property type="entry name" value="MATH"/>
    <property type="match status" value="1"/>
</dbReference>
<proteinExistence type="predicted"/>
<dbReference type="Gene3D" id="2.60.210.10">
    <property type="entry name" value="Apoptosis, Tumor Necrosis Factor Receptor Associated Protein 2, Chain A"/>
    <property type="match status" value="1"/>
</dbReference>
<dbReference type="EMBL" id="GEMB01006067">
    <property type="protein sequence ID" value="JAR97258.1"/>
    <property type="molecule type" value="Transcribed_RNA"/>
</dbReference>
<name>A0A170W7G3_TRIIF</name>
<feature type="non-terminal residue" evidence="3">
    <location>
        <position position="1"/>
    </location>
</feature>
<organism evidence="3">
    <name type="scientific">Triatoma infestans</name>
    <name type="common">Assassin bug</name>
    <dbReference type="NCBI Taxonomy" id="30076"/>
    <lineage>
        <taxon>Eukaryota</taxon>
        <taxon>Metazoa</taxon>
        <taxon>Ecdysozoa</taxon>
        <taxon>Arthropoda</taxon>
        <taxon>Hexapoda</taxon>
        <taxon>Insecta</taxon>
        <taxon>Pterygota</taxon>
        <taxon>Neoptera</taxon>
        <taxon>Paraneoptera</taxon>
        <taxon>Hemiptera</taxon>
        <taxon>Heteroptera</taxon>
        <taxon>Panheteroptera</taxon>
        <taxon>Cimicomorpha</taxon>
        <taxon>Reduviidae</taxon>
        <taxon>Triatominae</taxon>
        <taxon>Triatoma</taxon>
    </lineage>
</organism>
<feature type="compositionally biased region" description="Basic and acidic residues" evidence="1">
    <location>
        <begin position="104"/>
        <end position="122"/>
    </location>
</feature>
<dbReference type="InterPro" id="IPR008974">
    <property type="entry name" value="TRAF-like"/>
</dbReference>
<evidence type="ECO:0000259" key="2">
    <source>
        <dbReference type="PROSITE" id="PS50144"/>
    </source>
</evidence>
<feature type="region of interest" description="Disordered" evidence="1">
    <location>
        <begin position="63"/>
        <end position="122"/>
    </location>
</feature>
<evidence type="ECO:0000256" key="1">
    <source>
        <dbReference type="SAM" id="MobiDB-lite"/>
    </source>
</evidence>
<reference evidence="3" key="1">
    <citation type="submission" date="2016-04" db="EMBL/GenBank/DDBJ databases">
        <authorList>
            <person name="Calderon-Fernandez G.M.Sr."/>
        </authorList>
    </citation>
    <scope>NUCLEOTIDE SEQUENCE</scope>
    <source>
        <strain evidence="3">Int1</strain>
        <tissue evidence="3">Integument</tissue>
    </source>
</reference>
<dbReference type="SUPFAM" id="SSF49599">
    <property type="entry name" value="TRAF domain-like"/>
    <property type="match status" value="1"/>
</dbReference>
<protein>
    <submittedName>
        <fullName evidence="3">Math domain protein</fullName>
    </submittedName>
</protein>
<dbReference type="Pfam" id="PF22486">
    <property type="entry name" value="MATH_2"/>
    <property type="match status" value="1"/>
</dbReference>
<accession>A0A170W7G3</accession>
<dbReference type="AlphaFoldDB" id="A0A170W7G3"/>
<reference evidence="3" key="2">
    <citation type="journal article" date="2017" name="J. Med. Entomol.">
        <title>Transcriptome Analysis of the Triatoma infestans (Hemiptera: Reduviidae) Integument.</title>
        <authorList>
            <person name="Calderon-Fernandez G.M."/>
            <person name="Moriconi D.E."/>
            <person name="Dulbecco A.B."/>
            <person name="Juarez M.P."/>
        </authorList>
    </citation>
    <scope>NUCLEOTIDE SEQUENCE</scope>
    <source>
        <strain evidence="3">Int1</strain>
        <tissue evidence="3">Integument</tissue>
    </source>
</reference>
<evidence type="ECO:0000313" key="3">
    <source>
        <dbReference type="EMBL" id="JAR97258.1"/>
    </source>
</evidence>
<dbReference type="InterPro" id="IPR002083">
    <property type="entry name" value="MATH/TRAF_dom"/>
</dbReference>
<feature type="compositionally biased region" description="Basic and acidic residues" evidence="1">
    <location>
        <begin position="63"/>
        <end position="72"/>
    </location>
</feature>